<comment type="subunit">
    <text evidence="10">Homopentamer.</text>
</comment>
<keyword evidence="6 10" id="KW-1133">Transmembrane helix</keyword>
<keyword evidence="10" id="KW-0997">Cell inner membrane</keyword>
<dbReference type="AlphaFoldDB" id="A0A081K961"/>
<keyword evidence="5 10" id="KW-0812">Transmembrane</keyword>
<evidence type="ECO:0000256" key="1">
    <source>
        <dbReference type="ARBA" id="ARBA00004651"/>
    </source>
</evidence>
<dbReference type="Pfam" id="PF01741">
    <property type="entry name" value="MscL"/>
    <property type="match status" value="1"/>
</dbReference>
<evidence type="ECO:0000256" key="4">
    <source>
        <dbReference type="ARBA" id="ARBA00022475"/>
    </source>
</evidence>
<dbReference type="GO" id="GO:0008381">
    <property type="term" value="F:mechanosensitive monoatomic ion channel activity"/>
    <property type="evidence" value="ECO:0007669"/>
    <property type="project" value="UniProtKB-UniRule"/>
</dbReference>
<dbReference type="InterPro" id="IPR019823">
    <property type="entry name" value="Mechanosensitive_channel_CS"/>
</dbReference>
<dbReference type="RefSeq" id="WP_020580704.1">
    <property type="nucleotide sequence ID" value="NZ_JOJP01000001.1"/>
</dbReference>
<sequence>MKRIISEYKKFALKGNVLDMAIGIVVGGAFATITSSLVSNIIAPVFGLLTSGVDLADLFLVLKEGSEGSPYVTLQDANQDGAVTLSYGLLLNSIISFLIVSWFAFLMVKGINHLRQDEEKAEDVKEGKQTKQCDHCFSQVHKDATRCAFCTSTLTKDNV</sequence>
<keyword evidence="4 10" id="KW-1003">Cell membrane</keyword>
<name>A0A081K961_9GAMM</name>
<dbReference type="Proteomes" id="UP000027997">
    <property type="component" value="Unassembled WGS sequence"/>
</dbReference>
<feature type="transmembrane region" description="Helical" evidence="10">
    <location>
        <begin position="21"/>
        <end position="49"/>
    </location>
</feature>
<proteinExistence type="inferred from homology"/>
<comment type="caution">
    <text evidence="11">The sequence shown here is derived from an EMBL/GenBank/DDBJ whole genome shotgun (WGS) entry which is preliminary data.</text>
</comment>
<keyword evidence="12" id="KW-1185">Reference proteome</keyword>
<gene>
    <name evidence="10" type="primary">mscL</name>
    <name evidence="11" type="ORF">GV64_07995</name>
</gene>
<dbReference type="eggNOG" id="COG1970">
    <property type="taxonomic scope" value="Bacteria"/>
</dbReference>
<dbReference type="InterPro" id="IPR001185">
    <property type="entry name" value="MS_channel"/>
</dbReference>
<dbReference type="PANTHER" id="PTHR30266:SF2">
    <property type="entry name" value="LARGE-CONDUCTANCE MECHANOSENSITIVE CHANNEL"/>
    <property type="match status" value="1"/>
</dbReference>
<evidence type="ECO:0000256" key="3">
    <source>
        <dbReference type="ARBA" id="ARBA00022448"/>
    </source>
</evidence>
<keyword evidence="3 10" id="KW-0813">Transport</keyword>
<keyword evidence="9 10" id="KW-0407">Ion channel</keyword>
<dbReference type="GO" id="GO:0005886">
    <property type="term" value="C:plasma membrane"/>
    <property type="evidence" value="ECO:0007669"/>
    <property type="project" value="UniProtKB-SubCell"/>
</dbReference>
<keyword evidence="8 10" id="KW-0472">Membrane</keyword>
<accession>A0A081K961</accession>
<evidence type="ECO:0000256" key="5">
    <source>
        <dbReference type="ARBA" id="ARBA00022692"/>
    </source>
</evidence>
<comment type="subcellular location">
    <subcellularLocation>
        <location evidence="10">Cell inner membrane</location>
        <topology evidence="10">Multi-pass membrane protein</topology>
    </subcellularLocation>
    <subcellularLocation>
        <location evidence="1">Cell membrane</location>
        <topology evidence="1">Multi-pass membrane protein</topology>
    </subcellularLocation>
</comment>
<dbReference type="PANTHER" id="PTHR30266">
    <property type="entry name" value="MECHANOSENSITIVE CHANNEL MSCL"/>
    <property type="match status" value="1"/>
</dbReference>
<dbReference type="PRINTS" id="PR01264">
    <property type="entry name" value="MECHCHANNEL"/>
</dbReference>
<protein>
    <recommendedName>
        <fullName evidence="10">Large-conductance mechanosensitive channel</fullName>
    </recommendedName>
</protein>
<comment type="similarity">
    <text evidence="2 10">Belongs to the MscL family.</text>
</comment>
<evidence type="ECO:0000256" key="7">
    <source>
        <dbReference type="ARBA" id="ARBA00023065"/>
    </source>
</evidence>
<evidence type="ECO:0000313" key="11">
    <source>
        <dbReference type="EMBL" id="KEI70687.1"/>
    </source>
</evidence>
<feature type="transmembrane region" description="Helical" evidence="10">
    <location>
        <begin position="87"/>
        <end position="108"/>
    </location>
</feature>
<reference evidence="11 12" key="1">
    <citation type="submission" date="2014-06" db="EMBL/GenBank/DDBJ databases">
        <title>Whole Genome Sequences of Three Symbiotic Endozoicomonas Bacteria.</title>
        <authorList>
            <person name="Neave M.J."/>
            <person name="Apprill A."/>
            <person name="Voolstra C.R."/>
        </authorList>
    </citation>
    <scope>NUCLEOTIDE SEQUENCE [LARGE SCALE GENOMIC DNA]</scope>
    <source>
        <strain evidence="11 12">DSM 22380</strain>
    </source>
</reference>
<evidence type="ECO:0000256" key="8">
    <source>
        <dbReference type="ARBA" id="ARBA00023136"/>
    </source>
</evidence>
<comment type="function">
    <text evidence="10">Channel that opens in response to stretch forces in the membrane lipid bilayer. May participate in the regulation of osmotic pressure changes within the cell.</text>
</comment>
<dbReference type="NCBIfam" id="TIGR00220">
    <property type="entry name" value="mscL"/>
    <property type="match status" value="1"/>
</dbReference>
<evidence type="ECO:0000256" key="9">
    <source>
        <dbReference type="ARBA" id="ARBA00023303"/>
    </source>
</evidence>
<keyword evidence="7 10" id="KW-0406">Ion transport</keyword>
<dbReference type="Gene3D" id="1.10.1200.120">
    <property type="entry name" value="Large-conductance mechanosensitive channel, MscL, domain 1"/>
    <property type="match status" value="1"/>
</dbReference>
<dbReference type="HAMAP" id="MF_00115">
    <property type="entry name" value="MscL"/>
    <property type="match status" value="1"/>
</dbReference>
<dbReference type="EMBL" id="JOJP01000001">
    <property type="protein sequence ID" value="KEI70687.1"/>
    <property type="molecule type" value="Genomic_DNA"/>
</dbReference>
<dbReference type="InterPro" id="IPR036019">
    <property type="entry name" value="MscL_channel"/>
</dbReference>
<dbReference type="InterPro" id="IPR037673">
    <property type="entry name" value="MSC/AndL"/>
</dbReference>
<evidence type="ECO:0000256" key="10">
    <source>
        <dbReference type="HAMAP-Rule" id="MF_00115"/>
    </source>
</evidence>
<dbReference type="SUPFAM" id="SSF81330">
    <property type="entry name" value="Gated mechanosensitive channel"/>
    <property type="match status" value="1"/>
</dbReference>
<dbReference type="STRING" id="305900.GV64_07995"/>
<evidence type="ECO:0000256" key="6">
    <source>
        <dbReference type="ARBA" id="ARBA00022989"/>
    </source>
</evidence>
<evidence type="ECO:0000256" key="2">
    <source>
        <dbReference type="ARBA" id="ARBA00007254"/>
    </source>
</evidence>
<evidence type="ECO:0000313" key="12">
    <source>
        <dbReference type="Proteomes" id="UP000027997"/>
    </source>
</evidence>
<organism evidence="11 12">
    <name type="scientific">Endozoicomonas elysicola</name>
    <dbReference type="NCBI Taxonomy" id="305900"/>
    <lineage>
        <taxon>Bacteria</taxon>
        <taxon>Pseudomonadati</taxon>
        <taxon>Pseudomonadota</taxon>
        <taxon>Gammaproteobacteria</taxon>
        <taxon>Oceanospirillales</taxon>
        <taxon>Endozoicomonadaceae</taxon>
        <taxon>Endozoicomonas</taxon>
    </lineage>
</organism>
<dbReference type="PROSITE" id="PS01327">
    <property type="entry name" value="MSCL"/>
    <property type="match status" value="1"/>
</dbReference>